<comment type="subcellular location">
    <subcellularLocation>
        <location evidence="1">Cell membrane</location>
        <topology evidence="1">Multi-pass membrane protein</topology>
    </subcellularLocation>
</comment>
<keyword evidence="7" id="KW-0915">Sodium</keyword>
<keyword evidence="9 12" id="KW-0472">Membrane</keyword>
<evidence type="ECO:0000256" key="5">
    <source>
        <dbReference type="ARBA" id="ARBA00022692"/>
    </source>
</evidence>
<feature type="transmembrane region" description="Helical" evidence="12">
    <location>
        <begin position="175"/>
        <end position="192"/>
    </location>
</feature>
<feature type="transmembrane region" description="Helical" evidence="12">
    <location>
        <begin position="69"/>
        <end position="89"/>
    </location>
</feature>
<accession>A0A6P8ZJ09</accession>
<evidence type="ECO:0000256" key="10">
    <source>
        <dbReference type="ARBA" id="ARBA00023201"/>
    </source>
</evidence>
<dbReference type="GeneID" id="117641379"/>
<feature type="transmembrane region" description="Helical" evidence="12">
    <location>
        <begin position="457"/>
        <end position="480"/>
    </location>
</feature>
<dbReference type="Proteomes" id="UP000515158">
    <property type="component" value="Unplaced"/>
</dbReference>
<comment type="similarity">
    <text evidence="2 11">Belongs to the sodium:solute symporter (SSF) (TC 2.A.21) family.</text>
</comment>
<dbReference type="PANTHER" id="PTHR42985">
    <property type="entry name" value="SODIUM-COUPLED MONOCARBOXYLATE TRANSPORTER"/>
    <property type="match status" value="1"/>
</dbReference>
<dbReference type="GO" id="GO:0005886">
    <property type="term" value="C:plasma membrane"/>
    <property type="evidence" value="ECO:0007669"/>
    <property type="project" value="UniProtKB-SubCell"/>
</dbReference>
<evidence type="ECO:0000313" key="14">
    <source>
        <dbReference type="RefSeq" id="XP_034234534.1"/>
    </source>
</evidence>
<feature type="transmembrane region" description="Helical" evidence="12">
    <location>
        <begin position="355"/>
        <end position="379"/>
    </location>
</feature>
<feature type="transmembrane region" description="Helical" evidence="12">
    <location>
        <begin position="431"/>
        <end position="450"/>
    </location>
</feature>
<dbReference type="InterPro" id="IPR001734">
    <property type="entry name" value="Na/solute_symporter"/>
</dbReference>
<feature type="transmembrane region" description="Helical" evidence="12">
    <location>
        <begin position="295"/>
        <end position="320"/>
    </location>
</feature>
<proteinExistence type="inferred from homology"/>
<evidence type="ECO:0000256" key="11">
    <source>
        <dbReference type="RuleBase" id="RU362091"/>
    </source>
</evidence>
<keyword evidence="4" id="KW-1003">Cell membrane</keyword>
<keyword evidence="10" id="KW-0739">Sodium transport</keyword>
<evidence type="ECO:0000256" key="4">
    <source>
        <dbReference type="ARBA" id="ARBA00022475"/>
    </source>
</evidence>
<dbReference type="AlphaFoldDB" id="A0A6P8ZJ09"/>
<keyword evidence="6 12" id="KW-1133">Transmembrane helix</keyword>
<dbReference type="InterPro" id="IPR038377">
    <property type="entry name" value="Na/Glc_symporter_sf"/>
</dbReference>
<dbReference type="OrthoDB" id="6132759at2759"/>
<evidence type="ECO:0000256" key="1">
    <source>
        <dbReference type="ARBA" id="ARBA00004651"/>
    </source>
</evidence>
<evidence type="ECO:0000256" key="9">
    <source>
        <dbReference type="ARBA" id="ARBA00023136"/>
    </source>
</evidence>
<feature type="transmembrane region" description="Helical" evidence="12">
    <location>
        <begin position="399"/>
        <end position="419"/>
    </location>
</feature>
<evidence type="ECO:0000256" key="8">
    <source>
        <dbReference type="ARBA" id="ARBA00023065"/>
    </source>
</evidence>
<feature type="transmembrane region" description="Helical" evidence="12">
    <location>
        <begin position="143"/>
        <end position="169"/>
    </location>
</feature>
<evidence type="ECO:0000256" key="12">
    <source>
        <dbReference type="SAM" id="Phobius"/>
    </source>
</evidence>
<name>A0A6P8ZJ09_THRPL</name>
<sequence length="605" mass="65324">MFLLQAMDTTTVAEGLLEDDFHTMGWVDISVFAIMLAVSTLIGVYFAYCSPQGNESEADYLVGGRSMGTIPVALSLFASFISGIALLGYPAEVYVFGGQVVYNALSYPLTGLLLGYQLLPVFRNLRTLSVYEYLDRRFSRKARFIASCLFLVSHIVWLPIVIYVPALAFEQVTRINLHVVGPVVCVICIYYTTVGGVKAVVWTDAVQAVMMLLCVGLVVAKGVMEVGGLGTVWQRNMDTTRLEAPVWDLDPTTRHTIFSLILGGVVRHTADLGLSQSIIQRYMALPSLRACYRATAIFMVCTVCLNLLACFCGFTAAAYYHDCDPLTVGIAQKRDQIVPMFVLDVLANVPGLTGLFIAGVFSAAMSSLSTGLNSISAVVLEDGLRSMAGRSPSERQTRWLLRGVVVGAGLVCLALMFVVEHLGMVVQLNASLSAMAAAPQFTLFIAGLFLPWVNTRAALLGAAVAAAMVGVTVIGAQANILSGALQYTPKPVSVDGCPHLAPPNVTLAHLRPHDNSEVFWLFRISYLWYQPLAILTGLLVASVAALAGWRNDLADVDPRLVAPVSRRFLPEGKYRGDDHGDDPATQEALLLELRTLSAAKDAAKE</sequence>
<feature type="transmembrane region" description="Helical" evidence="12">
    <location>
        <begin position="29"/>
        <end position="48"/>
    </location>
</feature>
<keyword evidence="13" id="KW-1185">Reference proteome</keyword>
<dbReference type="GO" id="GO:0006814">
    <property type="term" value="P:sodium ion transport"/>
    <property type="evidence" value="ECO:0007669"/>
    <property type="project" value="UniProtKB-KW"/>
</dbReference>
<reference evidence="14" key="1">
    <citation type="submission" date="2025-08" db="UniProtKB">
        <authorList>
            <consortium name="RefSeq"/>
        </authorList>
    </citation>
    <scope>IDENTIFICATION</scope>
    <source>
        <tissue evidence="14">Total insect</tissue>
    </source>
</reference>
<evidence type="ECO:0000313" key="13">
    <source>
        <dbReference type="Proteomes" id="UP000515158"/>
    </source>
</evidence>
<dbReference type="PANTHER" id="PTHR42985:SF5">
    <property type="entry name" value="FI02094P-RELATED"/>
    <property type="match status" value="1"/>
</dbReference>
<keyword evidence="8" id="KW-0406">Ion transport</keyword>
<dbReference type="Gene3D" id="1.20.1730.10">
    <property type="entry name" value="Sodium/glucose cotransporter"/>
    <property type="match status" value="1"/>
</dbReference>
<dbReference type="CDD" id="cd11492">
    <property type="entry name" value="SLC5sbd_NIS-SMVT"/>
    <property type="match status" value="1"/>
</dbReference>
<evidence type="ECO:0000256" key="2">
    <source>
        <dbReference type="ARBA" id="ARBA00006434"/>
    </source>
</evidence>
<protein>
    <submittedName>
        <fullName evidence="14">Sodium-dependent multivitamin transporter isoform X1</fullName>
    </submittedName>
</protein>
<feature type="transmembrane region" description="Helical" evidence="12">
    <location>
        <begin position="101"/>
        <end position="122"/>
    </location>
</feature>
<keyword evidence="5 12" id="KW-0812">Transmembrane</keyword>
<dbReference type="KEGG" id="tpal:117641379"/>
<keyword evidence="3" id="KW-0813">Transport</keyword>
<dbReference type="GO" id="GO:0015293">
    <property type="term" value="F:symporter activity"/>
    <property type="evidence" value="ECO:0007669"/>
    <property type="project" value="TreeGrafter"/>
</dbReference>
<gene>
    <name evidence="14" type="primary">LOC117641379</name>
</gene>
<dbReference type="InParanoid" id="A0A6P8ZJ09"/>
<feature type="transmembrane region" description="Helical" evidence="12">
    <location>
        <begin position="528"/>
        <end position="549"/>
    </location>
</feature>
<organism evidence="14">
    <name type="scientific">Thrips palmi</name>
    <name type="common">Melon thrips</name>
    <dbReference type="NCBI Taxonomy" id="161013"/>
    <lineage>
        <taxon>Eukaryota</taxon>
        <taxon>Metazoa</taxon>
        <taxon>Ecdysozoa</taxon>
        <taxon>Arthropoda</taxon>
        <taxon>Hexapoda</taxon>
        <taxon>Insecta</taxon>
        <taxon>Pterygota</taxon>
        <taxon>Neoptera</taxon>
        <taxon>Paraneoptera</taxon>
        <taxon>Thysanoptera</taxon>
        <taxon>Terebrantia</taxon>
        <taxon>Thripoidea</taxon>
        <taxon>Thripidae</taxon>
        <taxon>Thrips</taxon>
    </lineage>
</organism>
<dbReference type="Pfam" id="PF00474">
    <property type="entry name" value="SSF"/>
    <property type="match status" value="1"/>
</dbReference>
<dbReference type="PROSITE" id="PS50283">
    <property type="entry name" value="NA_SOLUT_SYMP_3"/>
    <property type="match status" value="1"/>
</dbReference>
<evidence type="ECO:0000256" key="6">
    <source>
        <dbReference type="ARBA" id="ARBA00022989"/>
    </source>
</evidence>
<dbReference type="InterPro" id="IPR051163">
    <property type="entry name" value="Sodium:Solute_Symporter_SSF"/>
</dbReference>
<dbReference type="RefSeq" id="XP_034234534.1">
    <property type="nucleotide sequence ID" value="XM_034378643.1"/>
</dbReference>
<evidence type="ECO:0000256" key="7">
    <source>
        <dbReference type="ARBA" id="ARBA00023053"/>
    </source>
</evidence>
<evidence type="ECO:0000256" key="3">
    <source>
        <dbReference type="ARBA" id="ARBA00022448"/>
    </source>
</evidence>
<dbReference type="NCBIfam" id="TIGR00813">
    <property type="entry name" value="sss"/>
    <property type="match status" value="1"/>
</dbReference>